<dbReference type="HOGENOM" id="CLU_1618221_0_0_9"/>
<sequence>MGLSWKLSFILCIFFYIIQVLFLSFVNVFGLSSVLLTLTPAILYSLYCNFDFSKSILLPLTFFSFFDDLRLGVYLGTNLALILFIILFIKLYLEKNFSWSKHLVFIFALVIYYFLLYSLIAILINVFNFFNLLVVIIVNSLLNVIFLLVIQKFYKYLLVSKNEN</sequence>
<dbReference type="STRING" id="747365.Thena_0682"/>
<dbReference type="AlphaFoldDB" id="M1E4M8"/>
<name>M1E4M8_9BACT</name>
<keyword evidence="1" id="KW-0812">Transmembrane</keyword>
<feature type="transmembrane region" description="Helical" evidence="1">
    <location>
        <begin position="71"/>
        <end position="91"/>
    </location>
</feature>
<keyword evidence="1" id="KW-1133">Transmembrane helix</keyword>
<dbReference type="KEGG" id="tnr:Thena_0682"/>
<evidence type="ECO:0000256" key="1">
    <source>
        <dbReference type="SAM" id="Phobius"/>
    </source>
</evidence>
<feature type="transmembrane region" description="Helical" evidence="1">
    <location>
        <begin position="103"/>
        <end position="124"/>
    </location>
</feature>
<evidence type="ECO:0000313" key="3">
    <source>
        <dbReference type="Proteomes" id="UP000011765"/>
    </source>
</evidence>
<reference evidence="2 3" key="1">
    <citation type="submission" date="2011-04" db="EMBL/GenBank/DDBJ databases">
        <title>The complete genome of Thermodesulfobium narugense DSM 14796.</title>
        <authorList>
            <consortium name="US DOE Joint Genome Institute (JGI-PGF)"/>
            <person name="Lucas S."/>
            <person name="Han J."/>
            <person name="Lapidus A."/>
            <person name="Bruce D."/>
            <person name="Goodwin L."/>
            <person name="Pitluck S."/>
            <person name="Peters L."/>
            <person name="Kyrpides N."/>
            <person name="Mavromatis K."/>
            <person name="Pagani I."/>
            <person name="Ivanova N."/>
            <person name="Ovchinnikova G."/>
            <person name="Zhang X."/>
            <person name="Saunders L."/>
            <person name="Detter J.C."/>
            <person name="Tapia R."/>
            <person name="Han C."/>
            <person name="Land M."/>
            <person name="Hauser L."/>
            <person name="Markowitz V."/>
            <person name="Cheng J.-F."/>
            <person name="Hugenholtz P."/>
            <person name="Woyke T."/>
            <person name="Wu D."/>
            <person name="Spring S."/>
            <person name="Schroeder M."/>
            <person name="Brambilla E."/>
            <person name="Klenk H.-P."/>
            <person name="Eisen J.A."/>
        </authorList>
    </citation>
    <scope>NUCLEOTIDE SEQUENCE [LARGE SCALE GENOMIC DNA]</scope>
    <source>
        <strain evidence="2 3">DSM 14796</strain>
    </source>
</reference>
<evidence type="ECO:0000313" key="2">
    <source>
        <dbReference type="EMBL" id="AEE14317.1"/>
    </source>
</evidence>
<keyword evidence="1" id="KW-0472">Membrane</keyword>
<proteinExistence type="predicted"/>
<organism evidence="2 3">
    <name type="scientific">Thermodesulfobium narugense DSM 14796</name>
    <dbReference type="NCBI Taxonomy" id="747365"/>
    <lineage>
        <taxon>Bacteria</taxon>
        <taxon>Pseudomonadati</taxon>
        <taxon>Thermodesulfobiota</taxon>
        <taxon>Thermodesulfobiia</taxon>
        <taxon>Thermodesulfobiales</taxon>
        <taxon>Thermodesulfobiaceae</taxon>
        <taxon>Thermodesulfobium</taxon>
    </lineage>
</organism>
<gene>
    <name evidence="2" type="ORF">Thena_0682</name>
</gene>
<keyword evidence="3" id="KW-1185">Reference proteome</keyword>
<accession>M1E4M8</accession>
<protein>
    <recommendedName>
        <fullName evidence="4">Rod shape-determining protein MreD</fullName>
    </recommendedName>
</protein>
<evidence type="ECO:0008006" key="4">
    <source>
        <dbReference type="Google" id="ProtNLM"/>
    </source>
</evidence>
<feature type="transmembrane region" description="Helical" evidence="1">
    <location>
        <begin position="130"/>
        <end position="150"/>
    </location>
</feature>
<dbReference type="Proteomes" id="UP000011765">
    <property type="component" value="Chromosome"/>
</dbReference>
<feature type="transmembrane region" description="Helical" evidence="1">
    <location>
        <begin position="6"/>
        <end position="29"/>
    </location>
</feature>
<dbReference type="EMBL" id="CP002690">
    <property type="protein sequence ID" value="AEE14317.1"/>
    <property type="molecule type" value="Genomic_DNA"/>
</dbReference>